<proteinExistence type="predicted"/>
<accession>A0ABP1IZV7</accession>
<keyword evidence="2" id="KW-1133">Transmembrane helix</keyword>
<evidence type="ECO:0000313" key="3">
    <source>
        <dbReference type="EMBL" id="CAL6027436.1"/>
    </source>
</evidence>
<name>A0ABP1IZV7_9EUKA</name>
<evidence type="ECO:0000313" key="4">
    <source>
        <dbReference type="Proteomes" id="UP001642409"/>
    </source>
</evidence>
<protein>
    <submittedName>
        <fullName evidence="3">Hypothetical_protein</fullName>
    </submittedName>
</protein>
<keyword evidence="4" id="KW-1185">Reference proteome</keyword>
<sequence>MKKQPKRTTTRQVSNELSKYNNDQLPTNDRMLITQEIPKARNHQTNTNLIKTNTNQKPIGQSHKSLQDQVANLTVTEMIDFNNVTQLHKQAQNGSLLSMKNQIQPERIKGGPSEIFKLQINIKIVKIVFIIQLQLFLPSSFILYIVTLRNPTFT</sequence>
<organism evidence="3 4">
    <name type="scientific">Hexamita inflata</name>
    <dbReference type="NCBI Taxonomy" id="28002"/>
    <lineage>
        <taxon>Eukaryota</taxon>
        <taxon>Metamonada</taxon>
        <taxon>Diplomonadida</taxon>
        <taxon>Hexamitidae</taxon>
        <taxon>Hexamitinae</taxon>
        <taxon>Hexamita</taxon>
    </lineage>
</organism>
<feature type="region of interest" description="Disordered" evidence="1">
    <location>
        <begin position="1"/>
        <end position="25"/>
    </location>
</feature>
<comment type="caution">
    <text evidence="3">The sequence shown here is derived from an EMBL/GenBank/DDBJ whole genome shotgun (WGS) entry which is preliminary data.</text>
</comment>
<feature type="compositionally biased region" description="Polar residues" evidence="1">
    <location>
        <begin position="10"/>
        <end position="25"/>
    </location>
</feature>
<evidence type="ECO:0000256" key="2">
    <source>
        <dbReference type="SAM" id="Phobius"/>
    </source>
</evidence>
<keyword evidence="2" id="KW-0812">Transmembrane</keyword>
<evidence type="ECO:0000256" key="1">
    <source>
        <dbReference type="SAM" id="MobiDB-lite"/>
    </source>
</evidence>
<gene>
    <name evidence="3" type="ORF">HINF_LOCUS31320</name>
</gene>
<feature type="transmembrane region" description="Helical" evidence="2">
    <location>
        <begin position="127"/>
        <end position="146"/>
    </location>
</feature>
<dbReference type="EMBL" id="CAXDID020000105">
    <property type="protein sequence ID" value="CAL6027436.1"/>
    <property type="molecule type" value="Genomic_DNA"/>
</dbReference>
<reference evidence="3 4" key="1">
    <citation type="submission" date="2024-07" db="EMBL/GenBank/DDBJ databases">
        <authorList>
            <person name="Akdeniz Z."/>
        </authorList>
    </citation>
    <scope>NUCLEOTIDE SEQUENCE [LARGE SCALE GENOMIC DNA]</scope>
</reference>
<dbReference type="Proteomes" id="UP001642409">
    <property type="component" value="Unassembled WGS sequence"/>
</dbReference>
<keyword evidence="2" id="KW-0472">Membrane</keyword>